<dbReference type="RefSeq" id="WP_344757450.1">
    <property type="nucleotide sequence ID" value="NZ_BAABBW010000008.1"/>
</dbReference>
<keyword evidence="1" id="KW-0805">Transcription regulation</keyword>
<reference evidence="6" key="1">
    <citation type="journal article" date="2019" name="Int. J. Syst. Evol. Microbiol.">
        <title>The Global Catalogue of Microorganisms (GCM) 10K type strain sequencing project: providing services to taxonomists for standard genome sequencing and annotation.</title>
        <authorList>
            <consortium name="The Broad Institute Genomics Platform"/>
            <consortium name="The Broad Institute Genome Sequencing Center for Infectious Disease"/>
            <person name="Wu L."/>
            <person name="Ma J."/>
        </authorList>
    </citation>
    <scope>NUCLEOTIDE SEQUENCE [LARGE SCALE GENOMIC DNA]</scope>
    <source>
        <strain evidence="6">JCM 17591</strain>
    </source>
</reference>
<evidence type="ECO:0000313" key="6">
    <source>
        <dbReference type="Proteomes" id="UP001501079"/>
    </source>
</evidence>
<comment type="caution">
    <text evidence="5">The sequence shown here is derived from an EMBL/GenBank/DDBJ whole genome shotgun (WGS) entry which is preliminary data.</text>
</comment>
<dbReference type="SMART" id="SM00418">
    <property type="entry name" value="HTH_ARSR"/>
    <property type="match status" value="1"/>
</dbReference>
<sequence length="127" mass="13824">MNVVELRKAMPEGNDILDVADVFSLLGDPARLRILVALSSGQLRVRDIAEVVEASESSVSHALRLLRAHRVVEARRLGREVRYVLADSHVRALLELAMDHVGHSTLMHRLGDTHEPAGSSCANGSDA</sequence>
<accession>A0ABP8ADH0</accession>
<dbReference type="Gene3D" id="1.10.10.10">
    <property type="entry name" value="Winged helix-like DNA-binding domain superfamily/Winged helix DNA-binding domain"/>
    <property type="match status" value="1"/>
</dbReference>
<dbReference type="PANTHER" id="PTHR43132:SF6">
    <property type="entry name" value="HTH-TYPE TRANSCRIPTIONAL REPRESSOR CZRA"/>
    <property type="match status" value="1"/>
</dbReference>
<evidence type="ECO:0000256" key="1">
    <source>
        <dbReference type="ARBA" id="ARBA00023015"/>
    </source>
</evidence>
<dbReference type="SUPFAM" id="SSF46785">
    <property type="entry name" value="Winged helix' DNA-binding domain"/>
    <property type="match status" value="1"/>
</dbReference>
<evidence type="ECO:0000256" key="3">
    <source>
        <dbReference type="ARBA" id="ARBA00023163"/>
    </source>
</evidence>
<gene>
    <name evidence="5" type="ORF">GCM10022287_37990</name>
</gene>
<dbReference type="PANTHER" id="PTHR43132">
    <property type="entry name" value="ARSENICAL RESISTANCE OPERON REPRESSOR ARSR-RELATED"/>
    <property type="match status" value="1"/>
</dbReference>
<dbReference type="Proteomes" id="UP001501079">
    <property type="component" value="Unassembled WGS sequence"/>
</dbReference>
<dbReference type="PRINTS" id="PR00778">
    <property type="entry name" value="HTHARSR"/>
</dbReference>
<dbReference type="Pfam" id="PF01022">
    <property type="entry name" value="HTH_5"/>
    <property type="match status" value="1"/>
</dbReference>
<organism evidence="5 6">
    <name type="scientific">Gryllotalpicola koreensis</name>
    <dbReference type="NCBI Taxonomy" id="993086"/>
    <lineage>
        <taxon>Bacteria</taxon>
        <taxon>Bacillati</taxon>
        <taxon>Actinomycetota</taxon>
        <taxon>Actinomycetes</taxon>
        <taxon>Micrococcales</taxon>
        <taxon>Microbacteriaceae</taxon>
        <taxon>Gryllotalpicola</taxon>
    </lineage>
</organism>
<dbReference type="InterPro" id="IPR011991">
    <property type="entry name" value="ArsR-like_HTH"/>
</dbReference>
<proteinExistence type="predicted"/>
<name>A0ABP8ADH0_9MICO</name>
<dbReference type="EMBL" id="BAABBW010000008">
    <property type="protein sequence ID" value="GAA4181946.1"/>
    <property type="molecule type" value="Genomic_DNA"/>
</dbReference>
<dbReference type="PROSITE" id="PS50987">
    <property type="entry name" value="HTH_ARSR_2"/>
    <property type="match status" value="1"/>
</dbReference>
<keyword evidence="3" id="KW-0804">Transcription</keyword>
<evidence type="ECO:0000256" key="2">
    <source>
        <dbReference type="ARBA" id="ARBA00023125"/>
    </source>
</evidence>
<evidence type="ECO:0000313" key="5">
    <source>
        <dbReference type="EMBL" id="GAA4181946.1"/>
    </source>
</evidence>
<dbReference type="NCBIfam" id="NF033788">
    <property type="entry name" value="HTH_metalloreg"/>
    <property type="match status" value="1"/>
</dbReference>
<feature type="domain" description="HTH arsR-type" evidence="4">
    <location>
        <begin position="11"/>
        <end position="105"/>
    </location>
</feature>
<dbReference type="InterPro" id="IPR036390">
    <property type="entry name" value="WH_DNA-bd_sf"/>
</dbReference>
<dbReference type="InterPro" id="IPR051011">
    <property type="entry name" value="Metal_resp_trans_reg"/>
</dbReference>
<keyword evidence="2" id="KW-0238">DNA-binding</keyword>
<dbReference type="CDD" id="cd00090">
    <property type="entry name" value="HTH_ARSR"/>
    <property type="match status" value="1"/>
</dbReference>
<evidence type="ECO:0000259" key="4">
    <source>
        <dbReference type="PROSITE" id="PS50987"/>
    </source>
</evidence>
<keyword evidence="6" id="KW-1185">Reference proteome</keyword>
<dbReference type="InterPro" id="IPR036388">
    <property type="entry name" value="WH-like_DNA-bd_sf"/>
</dbReference>
<protein>
    <recommendedName>
        <fullName evidence="4">HTH arsR-type domain-containing protein</fullName>
    </recommendedName>
</protein>
<dbReference type="InterPro" id="IPR001845">
    <property type="entry name" value="HTH_ArsR_DNA-bd_dom"/>
</dbReference>